<dbReference type="PROSITE" id="PS50238">
    <property type="entry name" value="RHOGAP"/>
    <property type="match status" value="1"/>
</dbReference>
<feature type="region of interest" description="Disordered" evidence="10">
    <location>
        <begin position="27"/>
        <end position="48"/>
    </location>
</feature>
<protein>
    <recommendedName>
        <fullName evidence="4">phosphoinositide 5-phosphatase</fullName>
        <ecNumber evidence="4">3.1.3.36</ecNumber>
    </recommendedName>
</protein>
<dbReference type="GO" id="GO:0007165">
    <property type="term" value="P:signal transduction"/>
    <property type="evidence" value="ECO:0007669"/>
    <property type="project" value="InterPro"/>
</dbReference>
<dbReference type="FunFam" id="2.60.40.10:FF:000132">
    <property type="entry name" value="Inositol polyphosphate 5-phosphatase OCRL-1 isoform b"/>
    <property type="match status" value="1"/>
</dbReference>
<proteinExistence type="inferred from homology"/>
<evidence type="ECO:0000313" key="12">
    <source>
        <dbReference type="EMBL" id="GFN84722.1"/>
    </source>
</evidence>
<sequence>QTQSAAFGEIATFSWLDPFRLQCTQGNPVSSRLSTSSGNAPAINSNDNPFSVDTFDPLKHMNLTSTDVKVTTSDEKVSRTTWFEDDFASMSLKPPGMQGGAQKSRSRESLDKILDDTESFTDSLDSSDRHSGISPHMELPIGTRPPTSREKIVRQILADREDEYTDQTTFRVFCGSWNVNGQSPDEPLHKWMVVDNEPPDIYAICFQELDLSKEAFIFTDSTKETEWQASVKAYLHPKATYRKVKSIRLIGVLLILYIQEKHVPYVKFIDSDSVPTGIMGFLGNKGGVSIRMTLHNTSLCFVNCHLAAHQNEYERRIQDFQDILSKTSFKQFNQALSIPEHDAIFWIGDMNFRIDLPNDDVRVCIRQGKLKKLLEHDQLTKLMASDEVFKGFEEGVPQFEPTYKFDPGTDKYDSSDKNRIPAWCDRILWQGYGIQQLRYDSHPHLKNSDHKPVSALFNTKIHVIDQKRYKLVYEDIMKKMDRQENDYLPQIKLDKTECVFNDVKFIEPQTTVVTIANVGQRSVEFQFINKLDDTTYCRPWLKAIPNHASILAGHCCEVSVEVYVDKSSVALLNAGEEKMEDILVLHLTGGKDSFITVSGNYLISSFGSSIEALVQLHGPIREVPVAELIEIEQPGSLSKVDIAQDGGRLYMVPKEIWKMIDFLHQNGLDQEGLFQHSGRTSEIQMIRDCLDTGRPEHIPAEMHVHSVAEALLLFLECLAQPVIPFEYYNQCLTSSNNLLLSKQIVSSLPDCHKNAFLYLCCFLRELLLHSEKNGVDIKMLSTLFGALMLRPPPKTKAANPTASSSSSAKARDSSAKERRPRMRDEDAKKAAFVYHFLSHEIEL</sequence>
<dbReference type="FunFam" id="1.10.555.10:FF:000012">
    <property type="entry name" value="Putative inositol polyphosphate 5-phosphatase OCRL-1"/>
    <property type="match status" value="1"/>
</dbReference>
<accession>A0AAV3YQB2</accession>
<dbReference type="CDD" id="cd04380">
    <property type="entry name" value="RhoGAP_OCRL1"/>
    <property type="match status" value="1"/>
</dbReference>
<feature type="region of interest" description="Disordered" evidence="10">
    <location>
        <begin position="794"/>
        <end position="826"/>
    </location>
</feature>
<evidence type="ECO:0000259" key="11">
    <source>
        <dbReference type="PROSITE" id="PS50238"/>
    </source>
</evidence>
<feature type="domain" description="Rho-GAP" evidence="11">
    <location>
        <begin position="635"/>
        <end position="843"/>
    </location>
</feature>
<dbReference type="InterPro" id="IPR008936">
    <property type="entry name" value="Rho_GTPase_activation_prot"/>
</dbReference>
<dbReference type="PANTHER" id="PTHR11200:SF300">
    <property type="entry name" value="TYPE II INOSITOL 1,4,5-TRISPHOSPHATE 5-PHOSPHATASE"/>
    <property type="match status" value="1"/>
</dbReference>
<keyword evidence="13" id="KW-1185">Reference proteome</keyword>
<dbReference type="GO" id="GO:0004439">
    <property type="term" value="F:phosphatidylinositol-4,5-bisphosphate 5-phosphatase activity"/>
    <property type="evidence" value="ECO:0007669"/>
    <property type="project" value="UniProtKB-EC"/>
</dbReference>
<keyword evidence="9" id="KW-0968">Cytoplasmic vesicle</keyword>
<dbReference type="AlphaFoldDB" id="A0AAV3YQB2"/>
<feature type="compositionally biased region" description="Low complexity" evidence="10">
    <location>
        <begin position="795"/>
        <end position="808"/>
    </location>
</feature>
<dbReference type="SMART" id="SM00128">
    <property type="entry name" value="IPPc"/>
    <property type="match status" value="1"/>
</dbReference>
<dbReference type="InterPro" id="IPR046985">
    <property type="entry name" value="IP5"/>
</dbReference>
<dbReference type="GO" id="GO:0030670">
    <property type="term" value="C:phagocytic vesicle membrane"/>
    <property type="evidence" value="ECO:0007669"/>
    <property type="project" value="UniProtKB-SubCell"/>
</dbReference>
<dbReference type="Gene3D" id="1.10.555.10">
    <property type="entry name" value="Rho GTPase activation protein"/>
    <property type="match status" value="1"/>
</dbReference>
<evidence type="ECO:0000313" key="13">
    <source>
        <dbReference type="Proteomes" id="UP000735302"/>
    </source>
</evidence>
<dbReference type="SUPFAM" id="SSF48350">
    <property type="entry name" value="GTPase activation domain, GAP"/>
    <property type="match status" value="1"/>
</dbReference>
<dbReference type="GO" id="GO:0046856">
    <property type="term" value="P:phosphatidylinositol dephosphorylation"/>
    <property type="evidence" value="ECO:0007669"/>
    <property type="project" value="InterPro"/>
</dbReference>
<organism evidence="12 13">
    <name type="scientific">Plakobranchus ocellatus</name>
    <dbReference type="NCBI Taxonomy" id="259542"/>
    <lineage>
        <taxon>Eukaryota</taxon>
        <taxon>Metazoa</taxon>
        <taxon>Spiralia</taxon>
        <taxon>Lophotrochozoa</taxon>
        <taxon>Mollusca</taxon>
        <taxon>Gastropoda</taxon>
        <taxon>Heterobranchia</taxon>
        <taxon>Euthyneura</taxon>
        <taxon>Panpulmonata</taxon>
        <taxon>Sacoglossa</taxon>
        <taxon>Placobranchoidea</taxon>
        <taxon>Plakobranchidae</taxon>
        <taxon>Plakobranchus</taxon>
    </lineage>
</organism>
<dbReference type="Gene3D" id="2.60.40.10">
    <property type="entry name" value="Immunoglobulins"/>
    <property type="match status" value="1"/>
</dbReference>
<feature type="region of interest" description="Disordered" evidence="10">
    <location>
        <begin position="89"/>
        <end position="145"/>
    </location>
</feature>
<dbReference type="Pfam" id="PF21310">
    <property type="entry name" value="OCRL-like_ASH"/>
    <property type="match status" value="1"/>
</dbReference>
<comment type="subcellular location">
    <subcellularLocation>
        <location evidence="2">Cytoplasmic vesicle</location>
        <location evidence="2">Phagosome membrane</location>
    </subcellularLocation>
    <subcellularLocation>
        <location evidence="1">Early endosome membrane</location>
    </subcellularLocation>
</comment>
<evidence type="ECO:0000256" key="4">
    <source>
        <dbReference type="ARBA" id="ARBA00013044"/>
    </source>
</evidence>
<keyword evidence="8" id="KW-0472">Membrane</keyword>
<dbReference type="InterPro" id="IPR036691">
    <property type="entry name" value="Endo/exonu/phosph_ase_sf"/>
</dbReference>
<dbReference type="InterPro" id="IPR013783">
    <property type="entry name" value="Ig-like_fold"/>
</dbReference>
<dbReference type="CDD" id="cd09093">
    <property type="entry name" value="INPP5c_INPP5B"/>
    <property type="match status" value="1"/>
</dbReference>
<name>A0AAV3YQB2_9GAST</name>
<dbReference type="PANTHER" id="PTHR11200">
    <property type="entry name" value="INOSITOL 5-PHOSPHATASE"/>
    <property type="match status" value="1"/>
</dbReference>
<comment type="similarity">
    <text evidence="3">Belongs to the inositol 1,4,5-trisphosphate 5-phosphatase type II family.</text>
</comment>
<dbReference type="GO" id="GO:0031901">
    <property type="term" value="C:early endosome membrane"/>
    <property type="evidence" value="ECO:0007669"/>
    <property type="project" value="UniProtKB-SubCell"/>
</dbReference>
<dbReference type="EC" id="3.1.3.36" evidence="4"/>
<evidence type="ECO:0000256" key="8">
    <source>
        <dbReference type="ARBA" id="ARBA00023136"/>
    </source>
</evidence>
<keyword evidence="7" id="KW-0443">Lipid metabolism</keyword>
<dbReference type="GO" id="GO:0052745">
    <property type="term" value="F:inositol phosphate phosphatase activity"/>
    <property type="evidence" value="ECO:0007669"/>
    <property type="project" value="InterPro"/>
</dbReference>
<dbReference type="InterPro" id="IPR037793">
    <property type="entry name" value="OCRL1/INPP5B_INPP5c"/>
</dbReference>
<dbReference type="SUPFAM" id="SSF56219">
    <property type="entry name" value="DNase I-like"/>
    <property type="match status" value="1"/>
</dbReference>
<dbReference type="SMART" id="SM00324">
    <property type="entry name" value="RhoGAP"/>
    <property type="match status" value="1"/>
</dbReference>
<gene>
    <name evidence="12" type="ORF">PoB_001122800</name>
</gene>
<dbReference type="Gene3D" id="3.60.10.10">
    <property type="entry name" value="Endonuclease/exonuclease/phosphatase"/>
    <property type="match status" value="1"/>
</dbReference>
<dbReference type="InterPro" id="IPR047078">
    <property type="entry name" value="RhoGAP_OCRL1"/>
</dbReference>
<dbReference type="Pfam" id="PF00620">
    <property type="entry name" value="RhoGAP"/>
    <property type="match status" value="1"/>
</dbReference>
<keyword evidence="6" id="KW-0378">Hydrolase</keyword>
<dbReference type="InterPro" id="IPR048869">
    <property type="entry name" value="OCRL-1_2_ASH"/>
</dbReference>
<evidence type="ECO:0000256" key="1">
    <source>
        <dbReference type="ARBA" id="ARBA00004146"/>
    </source>
</evidence>
<evidence type="ECO:0000256" key="7">
    <source>
        <dbReference type="ARBA" id="ARBA00023098"/>
    </source>
</evidence>
<feature type="non-terminal residue" evidence="12">
    <location>
        <position position="1"/>
    </location>
</feature>
<reference evidence="12 13" key="1">
    <citation type="journal article" date="2021" name="Elife">
        <title>Chloroplast acquisition without the gene transfer in kleptoplastic sea slugs, Plakobranchus ocellatus.</title>
        <authorList>
            <person name="Maeda T."/>
            <person name="Takahashi S."/>
            <person name="Yoshida T."/>
            <person name="Shimamura S."/>
            <person name="Takaki Y."/>
            <person name="Nagai Y."/>
            <person name="Toyoda A."/>
            <person name="Suzuki Y."/>
            <person name="Arimoto A."/>
            <person name="Ishii H."/>
            <person name="Satoh N."/>
            <person name="Nishiyama T."/>
            <person name="Hasebe M."/>
            <person name="Maruyama T."/>
            <person name="Minagawa J."/>
            <person name="Obokata J."/>
            <person name="Shigenobu S."/>
        </authorList>
    </citation>
    <scope>NUCLEOTIDE SEQUENCE [LARGE SCALE GENOMIC DNA]</scope>
</reference>
<dbReference type="EMBL" id="BLXT01001321">
    <property type="protein sequence ID" value="GFN84722.1"/>
    <property type="molecule type" value="Genomic_DNA"/>
</dbReference>
<keyword evidence="5" id="KW-0967">Endosome</keyword>
<feature type="compositionally biased region" description="Basic and acidic residues" evidence="10">
    <location>
        <begin position="809"/>
        <end position="826"/>
    </location>
</feature>
<evidence type="ECO:0000256" key="6">
    <source>
        <dbReference type="ARBA" id="ARBA00022801"/>
    </source>
</evidence>
<evidence type="ECO:0000256" key="9">
    <source>
        <dbReference type="ARBA" id="ARBA00023329"/>
    </source>
</evidence>
<feature type="compositionally biased region" description="Basic and acidic residues" evidence="10">
    <location>
        <begin position="105"/>
        <end position="115"/>
    </location>
</feature>
<dbReference type="Proteomes" id="UP000735302">
    <property type="component" value="Unassembled WGS sequence"/>
</dbReference>
<comment type="caution">
    <text evidence="12">The sequence shown here is derived from an EMBL/GenBank/DDBJ whole genome shotgun (WGS) entry which is preliminary data.</text>
</comment>
<dbReference type="InterPro" id="IPR000300">
    <property type="entry name" value="IPPc"/>
</dbReference>
<dbReference type="Pfam" id="PF22669">
    <property type="entry name" value="Exo_endo_phos2"/>
    <property type="match status" value="1"/>
</dbReference>
<evidence type="ECO:0000256" key="3">
    <source>
        <dbReference type="ARBA" id="ARBA00005910"/>
    </source>
</evidence>
<dbReference type="FunFam" id="3.60.10.10:FF:000004">
    <property type="entry name" value="Type II inositol 1,4,5-trisphosphate 5-phosphatase"/>
    <property type="match status" value="1"/>
</dbReference>
<evidence type="ECO:0000256" key="5">
    <source>
        <dbReference type="ARBA" id="ARBA00022753"/>
    </source>
</evidence>
<dbReference type="InterPro" id="IPR000198">
    <property type="entry name" value="RhoGAP_dom"/>
</dbReference>
<evidence type="ECO:0000256" key="2">
    <source>
        <dbReference type="ARBA" id="ARBA00004580"/>
    </source>
</evidence>
<evidence type="ECO:0000256" key="10">
    <source>
        <dbReference type="SAM" id="MobiDB-lite"/>
    </source>
</evidence>